<organism evidence="3 4">
    <name type="scientific">Aphanomyces stellatus</name>
    <dbReference type="NCBI Taxonomy" id="120398"/>
    <lineage>
        <taxon>Eukaryota</taxon>
        <taxon>Sar</taxon>
        <taxon>Stramenopiles</taxon>
        <taxon>Oomycota</taxon>
        <taxon>Saprolegniomycetes</taxon>
        <taxon>Saprolegniales</taxon>
        <taxon>Verrucalvaceae</taxon>
        <taxon>Aphanomyces</taxon>
    </lineage>
</organism>
<accession>A0A485LQ22</accession>
<keyword evidence="4" id="KW-1185">Reference proteome</keyword>
<dbReference type="EMBL" id="CAADRA010007410">
    <property type="protein sequence ID" value="VFU00927.1"/>
    <property type="molecule type" value="Genomic_DNA"/>
</dbReference>
<evidence type="ECO:0000256" key="1">
    <source>
        <dbReference type="SAM" id="MobiDB-lite"/>
    </source>
</evidence>
<dbReference type="AlphaFoldDB" id="A0A485LQ22"/>
<reference evidence="3 4" key="1">
    <citation type="submission" date="2019-03" db="EMBL/GenBank/DDBJ databases">
        <authorList>
            <person name="Gaulin E."/>
            <person name="Dumas B."/>
        </authorList>
    </citation>
    <scope>NUCLEOTIDE SEQUENCE [LARGE SCALE GENOMIC DNA]</scope>
    <source>
        <strain evidence="3">CBS 568.67</strain>
    </source>
</reference>
<evidence type="ECO:0000313" key="3">
    <source>
        <dbReference type="EMBL" id="VFU00927.1"/>
    </source>
</evidence>
<protein>
    <submittedName>
        <fullName evidence="3">Aste57867_24287 protein</fullName>
    </submittedName>
</protein>
<dbReference type="Proteomes" id="UP000332933">
    <property type="component" value="Unassembled WGS sequence"/>
</dbReference>
<name>A0A485LQ22_9STRA</name>
<evidence type="ECO:0000313" key="2">
    <source>
        <dbReference type="EMBL" id="KAF0683672.1"/>
    </source>
</evidence>
<proteinExistence type="predicted"/>
<reference evidence="2" key="2">
    <citation type="submission" date="2019-06" db="EMBL/GenBank/DDBJ databases">
        <title>Genomics analysis of Aphanomyces spp. identifies a new class of oomycete effector associated with host adaptation.</title>
        <authorList>
            <person name="Gaulin E."/>
        </authorList>
    </citation>
    <scope>NUCLEOTIDE SEQUENCE</scope>
    <source>
        <strain evidence="2">CBS 578.67</strain>
    </source>
</reference>
<sequence>MAFGGLDLIDDDLEFIDTDAQIMDIQIEDSIVIDWDYLDEIFSTCGPMESSSASLSPCAATQKRMKLPPTLSPSAKKPPAQYLTSLPHRPAEGKQKEEIVQEGGEAMYSSQLYEQSTDAWRLHGPRG</sequence>
<evidence type="ECO:0000313" key="4">
    <source>
        <dbReference type="Proteomes" id="UP000332933"/>
    </source>
</evidence>
<gene>
    <name evidence="3" type="primary">Aste57867_24287</name>
    <name evidence="2" type="ORF">As57867_024212</name>
    <name evidence="3" type="ORF">ASTE57867_24287</name>
</gene>
<dbReference type="EMBL" id="VJMH01007384">
    <property type="protein sequence ID" value="KAF0683672.1"/>
    <property type="molecule type" value="Genomic_DNA"/>
</dbReference>
<feature type="region of interest" description="Disordered" evidence="1">
    <location>
        <begin position="64"/>
        <end position="97"/>
    </location>
</feature>